<reference evidence="3 4" key="1">
    <citation type="journal article" date="2016" name="Environ. Microbiol.">
        <title>New Methyloceanibacter diversity from North Sea sediments includes methanotroph containing solely the soluble methane monooxygenase.</title>
        <authorList>
            <person name="Vekeman B."/>
            <person name="Kerckhof F.M."/>
            <person name="Cremers G."/>
            <person name="de Vos P."/>
            <person name="Vandamme P."/>
            <person name="Boon N."/>
            <person name="Op den Camp H.J."/>
            <person name="Heylen K."/>
        </authorList>
    </citation>
    <scope>NUCLEOTIDE SEQUENCE [LARGE SCALE GENOMIC DNA]</scope>
    <source>
        <strain evidence="3 4">R-67176</strain>
    </source>
</reference>
<protein>
    <recommendedName>
        <fullName evidence="2">TadE-like domain-containing protein</fullName>
    </recommendedName>
</protein>
<organism evidence="3 4">
    <name type="scientific">Methyloceanibacter stevinii</name>
    <dbReference type="NCBI Taxonomy" id="1774970"/>
    <lineage>
        <taxon>Bacteria</taxon>
        <taxon>Pseudomonadati</taxon>
        <taxon>Pseudomonadota</taxon>
        <taxon>Alphaproteobacteria</taxon>
        <taxon>Hyphomicrobiales</taxon>
        <taxon>Hyphomicrobiaceae</taxon>
        <taxon>Methyloceanibacter</taxon>
    </lineage>
</organism>
<dbReference type="EMBL" id="LPWE01000010">
    <property type="protein sequence ID" value="ODR95540.1"/>
    <property type="molecule type" value="Genomic_DNA"/>
</dbReference>
<dbReference type="RefSeq" id="WP_069443756.1">
    <property type="nucleotide sequence ID" value="NZ_LPWE01000010.1"/>
</dbReference>
<dbReference type="Pfam" id="PF07811">
    <property type="entry name" value="TadE"/>
    <property type="match status" value="1"/>
</dbReference>
<name>A0A1E3VPT4_9HYPH</name>
<gene>
    <name evidence="3" type="ORF">AUC70_01055</name>
</gene>
<dbReference type="STRING" id="1774970.AUC70_01055"/>
<dbReference type="Proteomes" id="UP000094172">
    <property type="component" value="Unassembled WGS sequence"/>
</dbReference>
<evidence type="ECO:0000259" key="2">
    <source>
        <dbReference type="Pfam" id="PF07811"/>
    </source>
</evidence>
<evidence type="ECO:0000256" key="1">
    <source>
        <dbReference type="SAM" id="Phobius"/>
    </source>
</evidence>
<keyword evidence="1" id="KW-1133">Transmembrane helix</keyword>
<feature type="transmembrane region" description="Helical" evidence="1">
    <location>
        <begin position="30"/>
        <end position="55"/>
    </location>
</feature>
<proteinExistence type="predicted"/>
<feature type="domain" description="TadE-like" evidence="2">
    <location>
        <begin position="27"/>
        <end position="69"/>
    </location>
</feature>
<keyword evidence="4" id="KW-1185">Reference proteome</keyword>
<dbReference type="InterPro" id="IPR012495">
    <property type="entry name" value="TadE-like_dom"/>
</dbReference>
<keyword evidence="1" id="KW-0472">Membrane</keyword>
<keyword evidence="1" id="KW-0812">Transmembrane</keyword>
<evidence type="ECO:0000313" key="3">
    <source>
        <dbReference type="EMBL" id="ODR95540.1"/>
    </source>
</evidence>
<evidence type="ECO:0000313" key="4">
    <source>
        <dbReference type="Proteomes" id="UP000094172"/>
    </source>
</evidence>
<dbReference type="AlphaFoldDB" id="A0A1E3VPT4"/>
<accession>A0A1E3VPT4</accession>
<comment type="caution">
    <text evidence="3">The sequence shown here is derived from an EMBL/GenBank/DDBJ whole genome shotgun (WGS) entry which is preliminary data.</text>
</comment>
<sequence>MLIFIREAVAGSRRIEAGARFLHDSRGASALEFAVIAAPLFFLILAVVQVGYVFFANFALDGAVANGARLIRTGQAQMQGFDAAKFKDELCKGFVGPLSCGKLMLDVRSYDNFASAAAGLTPPMNSDGKTNPNVAFDPGSPEQVVIVRAFYPLELGSLFPSAMGLHALGNMANGDRMLVSTAAFRNEPYL</sequence>